<dbReference type="AlphaFoldDB" id="A0A0G4GDM2"/>
<evidence type="ECO:0000313" key="1">
    <source>
        <dbReference type="EMBL" id="CEM27298.1"/>
    </source>
</evidence>
<dbReference type="EMBL" id="CDMZ01001104">
    <property type="protein sequence ID" value="CEM27298.1"/>
    <property type="molecule type" value="Genomic_DNA"/>
</dbReference>
<name>A0A0G4GDM2_9ALVE</name>
<proteinExistence type="predicted"/>
<protein>
    <submittedName>
        <fullName evidence="1">Uncharacterized protein</fullName>
    </submittedName>
</protein>
<accession>A0A0G4GDM2</accession>
<dbReference type="VEuPathDB" id="CryptoDB:Cvel_636"/>
<sequence length="203" mass="21854">MFCRWKAEGVGSVSMILPGKVGMGDFGLASRVEEVETGRGGILWAKGKEWKSTHGMKLGMVGGTVGYYHLAQLDQCRRQGTLRLPFALDVRALSTSLLNVLHSWTDDHRGVQARVGKEPDGACSLPPRLARSLTGQLIRKASVESMTAEEFVVALGLIRGNAGQPRIAPVRVSGPSPTRKSKRRAAGTPCITTVSSLFLPFVL</sequence>
<reference evidence="1" key="1">
    <citation type="submission" date="2014-11" db="EMBL/GenBank/DDBJ databases">
        <authorList>
            <person name="Otto D Thomas"/>
            <person name="Naeem Raeece"/>
        </authorList>
    </citation>
    <scope>NUCLEOTIDE SEQUENCE</scope>
</reference>
<dbReference type="PhylomeDB" id="A0A0G4GDM2"/>
<gene>
    <name evidence="1" type="ORF">Cvel_636</name>
</gene>
<organism evidence="1">
    <name type="scientific">Chromera velia CCMP2878</name>
    <dbReference type="NCBI Taxonomy" id="1169474"/>
    <lineage>
        <taxon>Eukaryota</taxon>
        <taxon>Sar</taxon>
        <taxon>Alveolata</taxon>
        <taxon>Colpodellida</taxon>
        <taxon>Chromeraceae</taxon>
        <taxon>Chromera</taxon>
    </lineage>
</organism>